<evidence type="ECO:0000313" key="10">
    <source>
        <dbReference type="Ensembl" id="ENSCSEP00000022318.1"/>
    </source>
</evidence>
<evidence type="ECO:0000256" key="4">
    <source>
        <dbReference type="ARBA" id="ARBA00022833"/>
    </source>
</evidence>
<dbReference type="PROSITE" id="PS00028">
    <property type="entry name" value="ZINC_FINGER_C2H2_1"/>
    <property type="match status" value="4"/>
</dbReference>
<dbReference type="AlphaFoldDB" id="A0A3P8W439"/>
<dbReference type="PANTHER" id="PTHR24396:SF29">
    <property type="entry name" value="PROTEIN WIZ ISOFORM X1"/>
    <property type="match status" value="1"/>
</dbReference>
<evidence type="ECO:0000256" key="3">
    <source>
        <dbReference type="ARBA" id="ARBA00022771"/>
    </source>
</evidence>
<keyword evidence="2" id="KW-0479">Metal-binding</keyword>
<keyword evidence="3 6" id="KW-0863">Zinc-finger</keyword>
<organism evidence="10 11">
    <name type="scientific">Cynoglossus semilaevis</name>
    <name type="common">Tongue sole</name>
    <dbReference type="NCBI Taxonomy" id="244447"/>
    <lineage>
        <taxon>Eukaryota</taxon>
        <taxon>Metazoa</taxon>
        <taxon>Chordata</taxon>
        <taxon>Craniata</taxon>
        <taxon>Vertebrata</taxon>
        <taxon>Euteleostomi</taxon>
        <taxon>Actinopterygii</taxon>
        <taxon>Neopterygii</taxon>
        <taxon>Teleostei</taxon>
        <taxon>Neoteleostei</taxon>
        <taxon>Acanthomorphata</taxon>
        <taxon>Carangaria</taxon>
        <taxon>Pleuronectiformes</taxon>
        <taxon>Pleuronectoidei</taxon>
        <taxon>Cynoglossidae</taxon>
        <taxon>Cynoglossinae</taxon>
        <taxon>Cynoglossus</taxon>
    </lineage>
</organism>
<dbReference type="GO" id="GO:0000981">
    <property type="term" value="F:DNA-binding transcription factor activity, RNA polymerase II-specific"/>
    <property type="evidence" value="ECO:0007669"/>
    <property type="project" value="TreeGrafter"/>
</dbReference>
<keyword evidence="5" id="KW-0539">Nucleus</keyword>
<dbReference type="GO" id="GO:0000978">
    <property type="term" value="F:RNA polymerase II cis-regulatory region sequence-specific DNA binding"/>
    <property type="evidence" value="ECO:0007669"/>
    <property type="project" value="TreeGrafter"/>
</dbReference>
<dbReference type="GO" id="GO:0008270">
    <property type="term" value="F:zinc ion binding"/>
    <property type="evidence" value="ECO:0007669"/>
    <property type="project" value="UniProtKB-KW"/>
</dbReference>
<accession>A0A3P8W439</accession>
<feature type="chain" id="PRO_5018168231" description="C2H2-type domain-containing protein" evidence="8">
    <location>
        <begin position="19"/>
        <end position="615"/>
    </location>
</feature>
<reference evidence="10" key="2">
    <citation type="submission" date="2025-08" db="UniProtKB">
        <authorList>
            <consortium name="Ensembl"/>
        </authorList>
    </citation>
    <scope>IDENTIFICATION</scope>
</reference>
<dbReference type="Proteomes" id="UP000265120">
    <property type="component" value="Chromosome 9"/>
</dbReference>
<feature type="compositionally biased region" description="Polar residues" evidence="7">
    <location>
        <begin position="522"/>
        <end position="537"/>
    </location>
</feature>
<reference evidence="10" key="3">
    <citation type="submission" date="2025-09" db="UniProtKB">
        <authorList>
            <consortium name="Ensembl"/>
        </authorList>
    </citation>
    <scope>IDENTIFICATION</scope>
</reference>
<feature type="domain" description="C2H2-type" evidence="9">
    <location>
        <begin position="274"/>
        <end position="296"/>
    </location>
</feature>
<dbReference type="SMART" id="SM00355">
    <property type="entry name" value="ZnF_C2H2"/>
    <property type="match status" value="5"/>
</dbReference>
<dbReference type="STRING" id="244447.ENSCSEP00000022318"/>
<dbReference type="InterPro" id="IPR051643">
    <property type="entry name" value="Transcr_Reg_ZincFinger"/>
</dbReference>
<evidence type="ECO:0000313" key="11">
    <source>
        <dbReference type="Proteomes" id="UP000265120"/>
    </source>
</evidence>
<feature type="region of interest" description="Disordered" evidence="7">
    <location>
        <begin position="79"/>
        <end position="108"/>
    </location>
</feature>
<evidence type="ECO:0000256" key="6">
    <source>
        <dbReference type="PROSITE-ProRule" id="PRU00042"/>
    </source>
</evidence>
<dbReference type="Ensembl" id="ENSCSET00000022603.1">
    <property type="protein sequence ID" value="ENSCSEP00000022318.1"/>
    <property type="gene ID" value="ENSCSEG00000014206.1"/>
</dbReference>
<sequence length="615" mass="67817">SFLLSLLFFSRYLILRHSFEVHVCQLCGCWYETRKGLSSHARAHLRQIGVPDNNIKCSPIDFLYQLMEEEDLKPLASLTEEPLTSDTSTKSSFKRPADLSSPSSSPSVKRLKVPEECILCGDEFENRKGLGSHARSHLRQMGMIDLMGKNTAIETIEELVKSGMLKALFTFTTPASPDALRLSPAVVHTQSAVKNIQLPLTYITKAPKAKKGSRFAVDPLHRKTKPESVEIDISVQPEASIMSITNTPTQESPTAVGSLKSFSTGLFLYSPPTVPCDFCGQLFETRKALSCHARAHLRQLGLNWSIKTSPIDLLKECRAPSGLWMAPRQRKVPPTTAPHLWIILIMGLKWQNRLEYTTVLVPAFQMIAKLFHEIGNATVAVVQMYPSKKCLIPFVTETSCELCGFNFENRKALASHARAHLRQLGIIEWKADGARSPIELLSELIRKDPVKVAAITPRPQKGDPFIQKAGNSAAGGQSTSRAERNLAPPQTPPDNCRATHEQMQPTAAPVFVRQGVMPTGSARGNQDTTSQQPSRSGSIPAMLPKPPLTPLVKLVGKVYSLKCRFCEEVFHGPLSVQEQWITHLQKHILSLGYKGKDSPPAAPVEAAALVHLLSV</sequence>
<evidence type="ECO:0000256" key="5">
    <source>
        <dbReference type="ARBA" id="ARBA00023242"/>
    </source>
</evidence>
<dbReference type="PROSITE" id="PS50157">
    <property type="entry name" value="ZINC_FINGER_C2H2_2"/>
    <property type="match status" value="3"/>
</dbReference>
<dbReference type="InterPro" id="IPR013087">
    <property type="entry name" value="Znf_C2H2_type"/>
</dbReference>
<dbReference type="InterPro" id="IPR055125">
    <property type="entry name" value="Wiz_C_Znf"/>
</dbReference>
<evidence type="ECO:0000256" key="7">
    <source>
        <dbReference type="SAM" id="MobiDB-lite"/>
    </source>
</evidence>
<evidence type="ECO:0000259" key="9">
    <source>
        <dbReference type="PROSITE" id="PS50157"/>
    </source>
</evidence>
<comment type="subcellular location">
    <subcellularLocation>
        <location evidence="1">Nucleus</location>
    </subcellularLocation>
</comment>
<name>A0A3P8W439_CYNSE</name>
<keyword evidence="8" id="KW-0732">Signal</keyword>
<evidence type="ECO:0000256" key="8">
    <source>
        <dbReference type="SAM" id="SignalP"/>
    </source>
</evidence>
<protein>
    <recommendedName>
        <fullName evidence="9">C2H2-type domain-containing protein</fullName>
    </recommendedName>
</protein>
<feature type="region of interest" description="Disordered" evidence="7">
    <location>
        <begin position="455"/>
        <end position="500"/>
    </location>
</feature>
<dbReference type="OMA" id="VQEQWIS"/>
<dbReference type="FunCoup" id="A0A3P8W439">
    <property type="interactions" value="1"/>
</dbReference>
<keyword evidence="11" id="KW-1185">Reference proteome</keyword>
<dbReference type="GeneTree" id="ENSGT00940000159979"/>
<keyword evidence="4" id="KW-0862">Zinc</keyword>
<feature type="compositionally biased region" description="Polar residues" evidence="7">
    <location>
        <begin position="82"/>
        <end position="91"/>
    </location>
</feature>
<dbReference type="InterPro" id="IPR036236">
    <property type="entry name" value="Znf_C2H2_sf"/>
</dbReference>
<dbReference type="GO" id="GO:0005634">
    <property type="term" value="C:nucleus"/>
    <property type="evidence" value="ECO:0007669"/>
    <property type="project" value="UniProtKB-SubCell"/>
</dbReference>
<feature type="signal peptide" evidence="8">
    <location>
        <begin position="1"/>
        <end position="18"/>
    </location>
</feature>
<evidence type="ECO:0000256" key="1">
    <source>
        <dbReference type="ARBA" id="ARBA00004123"/>
    </source>
</evidence>
<feature type="domain" description="C2H2-type" evidence="9">
    <location>
        <begin position="398"/>
        <end position="420"/>
    </location>
</feature>
<evidence type="ECO:0000256" key="2">
    <source>
        <dbReference type="ARBA" id="ARBA00022723"/>
    </source>
</evidence>
<proteinExistence type="predicted"/>
<feature type="domain" description="C2H2-type" evidence="9">
    <location>
        <begin position="115"/>
        <end position="142"/>
    </location>
</feature>
<dbReference type="InParanoid" id="A0A3P8W439"/>
<feature type="region of interest" description="Disordered" evidence="7">
    <location>
        <begin position="517"/>
        <end position="544"/>
    </location>
</feature>
<dbReference type="SUPFAM" id="SSF57667">
    <property type="entry name" value="beta-beta-alpha zinc fingers"/>
    <property type="match status" value="1"/>
</dbReference>
<dbReference type="Pfam" id="PF23015">
    <property type="entry name" value="zf-WIZ"/>
    <property type="match status" value="1"/>
</dbReference>
<reference evidence="10 11" key="1">
    <citation type="journal article" date="2014" name="Nat. Genet.">
        <title>Whole-genome sequence of a flatfish provides insights into ZW sex chromosome evolution and adaptation to a benthic lifestyle.</title>
        <authorList>
            <person name="Chen S."/>
            <person name="Zhang G."/>
            <person name="Shao C."/>
            <person name="Huang Q."/>
            <person name="Liu G."/>
            <person name="Zhang P."/>
            <person name="Song W."/>
            <person name="An N."/>
            <person name="Chalopin D."/>
            <person name="Volff J.N."/>
            <person name="Hong Y."/>
            <person name="Li Q."/>
            <person name="Sha Z."/>
            <person name="Zhou H."/>
            <person name="Xie M."/>
            <person name="Yu Q."/>
            <person name="Liu Y."/>
            <person name="Xiang H."/>
            <person name="Wang N."/>
            <person name="Wu K."/>
            <person name="Yang C."/>
            <person name="Zhou Q."/>
            <person name="Liao X."/>
            <person name="Yang L."/>
            <person name="Hu Q."/>
            <person name="Zhang J."/>
            <person name="Meng L."/>
            <person name="Jin L."/>
            <person name="Tian Y."/>
            <person name="Lian J."/>
            <person name="Yang J."/>
            <person name="Miao G."/>
            <person name="Liu S."/>
            <person name="Liang Z."/>
            <person name="Yan F."/>
            <person name="Li Y."/>
            <person name="Sun B."/>
            <person name="Zhang H."/>
            <person name="Zhang J."/>
            <person name="Zhu Y."/>
            <person name="Du M."/>
            <person name="Zhao Y."/>
            <person name="Schartl M."/>
            <person name="Tang Q."/>
            <person name="Wang J."/>
        </authorList>
    </citation>
    <scope>NUCLEOTIDE SEQUENCE</scope>
</reference>
<dbReference type="PANTHER" id="PTHR24396">
    <property type="entry name" value="ZINC FINGER PROTEIN"/>
    <property type="match status" value="1"/>
</dbReference>